<evidence type="ECO:0000256" key="7">
    <source>
        <dbReference type="SAM" id="Phobius"/>
    </source>
</evidence>
<dbReference type="GeneTree" id="ENSGT00530000063694"/>
<evidence type="ECO:0000313" key="9">
    <source>
        <dbReference type="Ensembl" id="ENSXETP00000062343"/>
    </source>
</evidence>
<dbReference type="InParanoid" id="A0A6I8Q0E2"/>
<reference evidence="9" key="2">
    <citation type="submission" date="2020-05" db="UniProtKB">
        <authorList>
            <consortium name="Ensembl"/>
        </authorList>
    </citation>
    <scope>IDENTIFICATION</scope>
</reference>
<comment type="similarity">
    <text evidence="5">Belongs to the FAM234 family.</text>
</comment>
<evidence type="ECO:0000256" key="5">
    <source>
        <dbReference type="ARBA" id="ARBA00025791"/>
    </source>
</evidence>
<proteinExistence type="inferred from homology"/>
<feature type="domain" description="FAM234A/B beta-propeller" evidence="8">
    <location>
        <begin position="151"/>
        <end position="616"/>
    </location>
</feature>
<keyword evidence="2 7" id="KW-0812">Transmembrane</keyword>
<reference evidence="9" key="1">
    <citation type="journal article" date="2010" name="Science">
        <title>The genome of the Western clawed frog Xenopus tropicalis.</title>
        <authorList>
            <person name="Hellsten U."/>
            <person name="Harland R.M."/>
            <person name="Gilchrist M.J."/>
            <person name="Hendrix D."/>
            <person name="Jurka J."/>
            <person name="Kapitonov V."/>
            <person name="Ovcharenko I."/>
            <person name="Putnam N.H."/>
            <person name="Shu S."/>
            <person name="Taher L."/>
            <person name="Blitz I.L."/>
            <person name="Blumberg B."/>
            <person name="Dichmann D.S."/>
            <person name="Dubchak I."/>
            <person name="Amaya E."/>
            <person name="Detter J.C."/>
            <person name="Fletcher R."/>
            <person name="Gerhard D.S."/>
            <person name="Goodstein D."/>
            <person name="Graves T."/>
            <person name="Grigoriev I.V."/>
            <person name="Grimwood J."/>
            <person name="Kawashima T."/>
            <person name="Lindquist E."/>
            <person name="Lucas S.M."/>
            <person name="Mead P.E."/>
            <person name="Mitros T."/>
            <person name="Ogino H."/>
            <person name="Ohta Y."/>
            <person name="Poliakov A.V."/>
            <person name="Pollet N."/>
            <person name="Robert J."/>
            <person name="Salamov A."/>
            <person name="Sater A.K."/>
            <person name="Schmutz J."/>
            <person name="Terry A."/>
            <person name="Vize P.D."/>
            <person name="Warren W.C."/>
            <person name="Wells D."/>
            <person name="Wills A."/>
            <person name="Wilson R.K."/>
            <person name="Zimmerman L.B."/>
            <person name="Zorn A.M."/>
            <person name="Grainger R."/>
            <person name="Grammer T."/>
            <person name="Khokha M.K."/>
            <person name="Richardson P.M."/>
            <person name="Rokhsar D.S."/>
        </authorList>
    </citation>
    <scope>NUCLEOTIDE SEQUENCE [LARGE SCALE GENOMIC DNA]</scope>
    <source>
        <strain evidence="9">Nigerian</strain>
    </source>
</reference>
<feature type="compositionally biased region" description="Polar residues" evidence="6">
    <location>
        <begin position="40"/>
        <end position="51"/>
    </location>
</feature>
<sequence>MATVLSRALKLPGKKSHDPREYDPLTQADSDESEDDLVINIQQNGVQNGKSSRGGYQDPSSDVERVSKRVQQRPVDAKEEGLTPTGGLDLELKATSSVVSYIRTTVFLLTVVVSMVMVLICAFIIPCPHSGHHQFWTLHVGQETGVPAPLELFDVNKDGVPDILISFSSRKNVSQDAVRHHISVAALSGINNSILWSSRVQEEIQTVKCGLLVPDSLQNNTCLLTGRSKLLQLVSATSGKPIWTTLVHPSSGALATSAVVLPDLNGDHTSDLLILTVGEQQPRLGFQLVSGLTGQLLGEVVKYEAAVKGKLQGPQVHYTAQGAIYILFGIGNVQAVALKDFYMQAKTGESLPRALQKKDPEWEKRRTANGSQTINVYREGVEFLQNIPVMNSNCSDLLITTTDGLTLLRGKDLQKRWAVSLKNINSQPQPGHYNPDGSLDFLLQVYSNNTSKRIIIINGTSGESLWEWEVPWHVKETTVAASVPTSDGRSAFIFWGDGSLLATGRNLNTQVDTQWNRHLLLLHPSYPDVILDLFNVSTNIVTMAVGMKELEKDAIVIIVTSDRDMGISDNVPQSLVVSKLALRWAMSYSHPLSMGNTKVKPKVEDVKRILSRLKFSTVPQKAKSQGWQQYHSGTLASNMTIKRINSCTMKIVKKEENH</sequence>
<evidence type="ECO:0000259" key="8">
    <source>
        <dbReference type="Pfam" id="PF23727"/>
    </source>
</evidence>
<evidence type="ECO:0000256" key="3">
    <source>
        <dbReference type="ARBA" id="ARBA00022989"/>
    </source>
</evidence>
<evidence type="ECO:0000256" key="2">
    <source>
        <dbReference type="ARBA" id="ARBA00022692"/>
    </source>
</evidence>
<accession>A0A6I8Q0E2</accession>
<dbReference type="SUPFAM" id="SSF50998">
    <property type="entry name" value="Quinoprotein alcohol dehydrogenase-like"/>
    <property type="match status" value="1"/>
</dbReference>
<organism evidence="9">
    <name type="scientific">Xenopus tropicalis</name>
    <name type="common">Western clawed frog</name>
    <name type="synonym">Silurana tropicalis</name>
    <dbReference type="NCBI Taxonomy" id="8364"/>
    <lineage>
        <taxon>Eukaryota</taxon>
        <taxon>Metazoa</taxon>
        <taxon>Chordata</taxon>
        <taxon>Craniata</taxon>
        <taxon>Vertebrata</taxon>
        <taxon>Euteleostomi</taxon>
        <taxon>Amphibia</taxon>
        <taxon>Batrachia</taxon>
        <taxon>Anura</taxon>
        <taxon>Pipoidea</taxon>
        <taxon>Pipidae</taxon>
        <taxon>Xenopodinae</taxon>
        <taxon>Xenopus</taxon>
        <taxon>Silurana</taxon>
    </lineage>
</organism>
<evidence type="ECO:0000256" key="6">
    <source>
        <dbReference type="SAM" id="MobiDB-lite"/>
    </source>
</evidence>
<dbReference type="AlphaFoldDB" id="A0A6I8Q0E2"/>
<dbReference type="PANTHER" id="PTHR21419">
    <property type="match status" value="1"/>
</dbReference>
<keyword evidence="3 7" id="KW-1133">Transmembrane helix</keyword>
<feature type="transmembrane region" description="Helical" evidence="7">
    <location>
        <begin position="106"/>
        <end position="125"/>
    </location>
</feature>
<evidence type="ECO:0000256" key="1">
    <source>
        <dbReference type="ARBA" id="ARBA00004167"/>
    </source>
</evidence>
<dbReference type="GO" id="GO:0016020">
    <property type="term" value="C:membrane"/>
    <property type="evidence" value="ECO:0007669"/>
    <property type="project" value="UniProtKB-SubCell"/>
</dbReference>
<keyword evidence="4 7" id="KW-0472">Membrane</keyword>
<dbReference type="PANTHER" id="PTHR21419:SF25">
    <property type="entry name" value="PROTEIN FAM234B"/>
    <property type="match status" value="1"/>
</dbReference>
<evidence type="ECO:0000256" key="4">
    <source>
        <dbReference type="ARBA" id="ARBA00023136"/>
    </source>
</evidence>
<comment type="subcellular location">
    <subcellularLocation>
        <location evidence="1">Membrane</location>
        <topology evidence="1">Single-pass membrane protein</topology>
    </subcellularLocation>
</comment>
<dbReference type="FunCoup" id="A0A6I8Q0E2">
    <property type="interactions" value="258"/>
</dbReference>
<dbReference type="Bgee" id="ENSXETG00000034232">
    <property type="expression patterns" value="Expressed in testis and 12 other cell types or tissues"/>
</dbReference>
<name>A0A6I8Q0E2_XENTR</name>
<dbReference type="Pfam" id="PF23727">
    <property type="entry name" value="Beta-prop_FAM234A_B"/>
    <property type="match status" value="1"/>
</dbReference>
<dbReference type="InterPro" id="IPR045232">
    <property type="entry name" value="FAM234"/>
</dbReference>
<dbReference type="InterPro" id="IPR055409">
    <property type="entry name" value="Beta-prop_FAM234A_B"/>
</dbReference>
<protein>
    <recommendedName>
        <fullName evidence="8">FAM234A/B beta-propeller domain-containing protein</fullName>
    </recommendedName>
</protein>
<dbReference type="Ensembl" id="ENSXETT00000066304">
    <property type="protein sequence ID" value="ENSXETP00000062343"/>
    <property type="gene ID" value="ENSXETG00000034232"/>
</dbReference>
<dbReference type="InterPro" id="IPR011047">
    <property type="entry name" value="Quinoprotein_ADH-like_sf"/>
</dbReference>
<feature type="region of interest" description="Disordered" evidence="6">
    <location>
        <begin position="1"/>
        <end position="86"/>
    </location>
</feature>